<gene>
    <name evidence="1" type="ORF">LTR78_003478</name>
</gene>
<dbReference type="EMBL" id="JAUTXT010000009">
    <property type="protein sequence ID" value="KAK3676702.1"/>
    <property type="molecule type" value="Genomic_DNA"/>
</dbReference>
<dbReference type="Proteomes" id="UP001274830">
    <property type="component" value="Unassembled WGS sequence"/>
</dbReference>
<sequence length="68" mass="7480">MSLCFLDKSGEKETQSHSVLEVGVQEALDEVKWDEVAFKQRGGLYDWAKDATANADACGGGMNEDLVW</sequence>
<evidence type="ECO:0000313" key="2">
    <source>
        <dbReference type="Proteomes" id="UP001274830"/>
    </source>
</evidence>
<evidence type="ECO:0000313" key="1">
    <source>
        <dbReference type="EMBL" id="KAK3676702.1"/>
    </source>
</evidence>
<dbReference type="AlphaFoldDB" id="A0AAE0WRW1"/>
<comment type="caution">
    <text evidence="1">The sequence shown here is derived from an EMBL/GenBank/DDBJ whole genome shotgun (WGS) entry which is preliminary data.</text>
</comment>
<reference evidence="1" key="1">
    <citation type="submission" date="2023-07" db="EMBL/GenBank/DDBJ databases">
        <title>Black Yeasts Isolated from many extreme environments.</title>
        <authorList>
            <person name="Coleine C."/>
            <person name="Stajich J.E."/>
            <person name="Selbmann L."/>
        </authorList>
    </citation>
    <scope>NUCLEOTIDE SEQUENCE</scope>
    <source>
        <strain evidence="1">CCFEE 5485</strain>
    </source>
</reference>
<protein>
    <submittedName>
        <fullName evidence="1">Uncharacterized protein</fullName>
    </submittedName>
</protein>
<organism evidence="1 2">
    <name type="scientific">Recurvomyces mirabilis</name>
    <dbReference type="NCBI Taxonomy" id="574656"/>
    <lineage>
        <taxon>Eukaryota</taxon>
        <taxon>Fungi</taxon>
        <taxon>Dikarya</taxon>
        <taxon>Ascomycota</taxon>
        <taxon>Pezizomycotina</taxon>
        <taxon>Dothideomycetes</taxon>
        <taxon>Dothideomycetidae</taxon>
        <taxon>Mycosphaerellales</taxon>
        <taxon>Teratosphaeriaceae</taxon>
        <taxon>Recurvomyces</taxon>
    </lineage>
</organism>
<proteinExistence type="predicted"/>
<keyword evidence="2" id="KW-1185">Reference proteome</keyword>
<accession>A0AAE0WRW1</accession>
<name>A0AAE0WRW1_9PEZI</name>